<proteinExistence type="predicted"/>
<evidence type="ECO:0000313" key="3">
    <source>
        <dbReference type="Proteomes" id="UP000030151"/>
    </source>
</evidence>
<dbReference type="SUPFAM" id="SSF55909">
    <property type="entry name" value="Pentein"/>
    <property type="match status" value="1"/>
</dbReference>
<evidence type="ECO:0000313" key="2">
    <source>
        <dbReference type="EMBL" id="EXV00456.1"/>
    </source>
</evidence>
<dbReference type="GO" id="GO:0004668">
    <property type="term" value="F:protein-arginine deiminase activity"/>
    <property type="evidence" value="ECO:0007669"/>
    <property type="project" value="InterPro"/>
</dbReference>
<gene>
    <name evidence="2" type="ORF">X797_006518</name>
</gene>
<dbReference type="EMBL" id="JELW01000013">
    <property type="protein sequence ID" value="EXV00456.1"/>
    <property type="molecule type" value="Genomic_DNA"/>
</dbReference>
<dbReference type="InterPro" id="IPR007466">
    <property type="entry name" value="Peptidyl-Arg-deiminase_porph"/>
</dbReference>
<keyword evidence="1" id="KW-0378">Hydrolase</keyword>
<dbReference type="Proteomes" id="UP000030151">
    <property type="component" value="Unassembled WGS sequence"/>
</dbReference>
<dbReference type="PANTHER" id="PTHR31377">
    <property type="entry name" value="AGMATINE DEIMINASE-RELATED"/>
    <property type="match status" value="1"/>
</dbReference>
<dbReference type="GO" id="GO:0047632">
    <property type="term" value="F:agmatine deiminase activity"/>
    <property type="evidence" value="ECO:0007669"/>
    <property type="project" value="TreeGrafter"/>
</dbReference>
<accession>A0A014PA45</accession>
<sequence length="363" mass="40229">MSGYTLRRRAEWTPHSGIILGWPGLEGILKDYPEFLAQATREVSNIAQAVAHFEPVTLVVGAERIEEAEVYFNEIETPFSIRLHRIQGDSMDIWMRDIAPVFVIKENPGEGTLAGLDYNFNGWGGKYPTPTTRELARIILRDLGIERIETSIVTEGGALETDGEGTLILTESSIVNDNRNPGKSRQDIEEELIRTLGVEKIIWIPGRDGLDSTDCHIDALARFARPGVILLSRANEVKPTDWTVVYEEARSILGSATDAKGRPFEIIEVEEPDEDLFEPPPKGIKGVKGIDDDRAVRSYVNYLLVNGGIILPQFGDPAHDAAAIRVTQRVFGEERKIYPVLIEQLPVLGGGVHCATQEIPELP</sequence>
<evidence type="ECO:0000256" key="1">
    <source>
        <dbReference type="ARBA" id="ARBA00022801"/>
    </source>
</evidence>
<reference evidence="2 3" key="1">
    <citation type="submission" date="2014-02" db="EMBL/GenBank/DDBJ databases">
        <title>The genome sequence of the entomopathogenic fungus Metarhizium robertsii ARSEF 2575.</title>
        <authorList>
            <person name="Giuliano Garisto Donzelli B."/>
            <person name="Roe B.A."/>
            <person name="Macmil S.L."/>
            <person name="Krasnoff S.B."/>
            <person name="Gibson D.M."/>
        </authorList>
    </citation>
    <scope>NUCLEOTIDE SEQUENCE [LARGE SCALE GENOMIC DNA]</scope>
    <source>
        <strain evidence="2 3">ARSEF 2575</strain>
    </source>
</reference>
<dbReference type="Gene3D" id="3.75.10.10">
    <property type="entry name" value="L-arginine/glycine Amidinotransferase, Chain A"/>
    <property type="match status" value="1"/>
</dbReference>
<protein>
    <submittedName>
        <fullName evidence="2">Porphyromonas-type peptidyl-arginine deiminase</fullName>
    </submittedName>
</protein>
<name>A0A014PA45_9HYPO</name>
<dbReference type="HOGENOM" id="CLU_037682_2_0_1"/>
<dbReference type="eggNOG" id="ENOG502QUHM">
    <property type="taxonomic scope" value="Eukaryota"/>
</dbReference>
<dbReference type="OrthoDB" id="544103at2759"/>
<organism evidence="2 3">
    <name type="scientific">Metarhizium robertsii</name>
    <dbReference type="NCBI Taxonomy" id="568076"/>
    <lineage>
        <taxon>Eukaryota</taxon>
        <taxon>Fungi</taxon>
        <taxon>Dikarya</taxon>
        <taxon>Ascomycota</taxon>
        <taxon>Pezizomycotina</taxon>
        <taxon>Sordariomycetes</taxon>
        <taxon>Hypocreomycetidae</taxon>
        <taxon>Hypocreales</taxon>
        <taxon>Clavicipitaceae</taxon>
        <taxon>Metarhizium</taxon>
    </lineage>
</organism>
<dbReference type="PANTHER" id="PTHR31377:SF0">
    <property type="entry name" value="AGMATINE DEIMINASE-RELATED"/>
    <property type="match status" value="1"/>
</dbReference>
<dbReference type="AlphaFoldDB" id="A0A014PA45"/>
<dbReference type="GO" id="GO:0009446">
    <property type="term" value="P:putrescine biosynthetic process"/>
    <property type="evidence" value="ECO:0007669"/>
    <property type="project" value="InterPro"/>
</dbReference>
<comment type="caution">
    <text evidence="2">The sequence shown here is derived from an EMBL/GenBank/DDBJ whole genome shotgun (WGS) entry which is preliminary data.</text>
</comment>
<dbReference type="Pfam" id="PF04371">
    <property type="entry name" value="PAD_porph"/>
    <property type="match status" value="1"/>
</dbReference>